<evidence type="ECO:0000256" key="1">
    <source>
        <dbReference type="ARBA" id="ARBA00004141"/>
    </source>
</evidence>
<dbReference type="GO" id="GO:0016020">
    <property type="term" value="C:membrane"/>
    <property type="evidence" value="ECO:0007669"/>
    <property type="project" value="UniProtKB-SubCell"/>
</dbReference>
<keyword evidence="2 6" id="KW-0812">Transmembrane</keyword>
<gene>
    <name evidence="7" type="ORF">ENSA7_82000</name>
</gene>
<feature type="binding site" evidence="5">
    <location>
        <position position="195"/>
    </location>
    <ligand>
        <name>Zn(2+)</name>
        <dbReference type="ChEBI" id="CHEBI:29105"/>
    </ligand>
</feature>
<feature type="transmembrane region" description="Helical" evidence="6">
    <location>
        <begin position="130"/>
        <end position="151"/>
    </location>
</feature>
<dbReference type="Pfam" id="PF03006">
    <property type="entry name" value="HlyIII"/>
    <property type="match status" value="1"/>
</dbReference>
<evidence type="ECO:0000256" key="6">
    <source>
        <dbReference type="SAM" id="Phobius"/>
    </source>
</evidence>
<dbReference type="InterPro" id="IPR004254">
    <property type="entry name" value="AdipoR/HlyIII-related"/>
</dbReference>
<feature type="transmembrane region" description="Helical" evidence="6">
    <location>
        <begin position="39"/>
        <end position="57"/>
    </location>
</feature>
<feature type="transmembrane region" description="Helical" evidence="6">
    <location>
        <begin position="189"/>
        <end position="213"/>
    </location>
</feature>
<evidence type="ECO:0000256" key="4">
    <source>
        <dbReference type="ARBA" id="ARBA00023136"/>
    </source>
</evidence>
<evidence type="ECO:0000256" key="3">
    <source>
        <dbReference type="ARBA" id="ARBA00022989"/>
    </source>
</evidence>
<dbReference type="GO" id="GO:0046872">
    <property type="term" value="F:metal ion binding"/>
    <property type="evidence" value="ECO:0007669"/>
    <property type="project" value="UniProtKB-KW"/>
</dbReference>
<keyword evidence="5" id="KW-0862">Zinc</keyword>
<feature type="binding site" evidence="5">
    <location>
        <position position="62"/>
    </location>
    <ligand>
        <name>Zn(2+)</name>
        <dbReference type="ChEBI" id="CHEBI:29105"/>
    </ligand>
</feature>
<proteinExistence type="predicted"/>
<name>A0A2S9XFQ1_9BACT</name>
<dbReference type="OrthoDB" id="9813689at2"/>
<feature type="transmembrane region" description="Helical" evidence="6">
    <location>
        <begin position="77"/>
        <end position="97"/>
    </location>
</feature>
<accession>A0A2S9XFQ1</accession>
<evidence type="ECO:0000256" key="2">
    <source>
        <dbReference type="ARBA" id="ARBA00022692"/>
    </source>
</evidence>
<evidence type="ECO:0000313" key="8">
    <source>
        <dbReference type="Proteomes" id="UP000238823"/>
    </source>
</evidence>
<comment type="subcellular location">
    <subcellularLocation>
        <location evidence="1">Membrane</location>
        <topology evidence="1">Multi-pass membrane protein</topology>
    </subcellularLocation>
</comment>
<dbReference type="EMBL" id="PVNL01000171">
    <property type="protein sequence ID" value="PRP91689.1"/>
    <property type="molecule type" value="Genomic_DNA"/>
</dbReference>
<keyword evidence="5" id="KW-0479">Metal-binding</keyword>
<protein>
    <submittedName>
        <fullName evidence="7">Hemolysin-III related</fullName>
    </submittedName>
</protein>
<evidence type="ECO:0000256" key="5">
    <source>
        <dbReference type="PIRSR" id="PIRSR604254-1"/>
    </source>
</evidence>
<dbReference type="AlphaFoldDB" id="A0A2S9XFQ1"/>
<keyword evidence="3 6" id="KW-1133">Transmembrane helix</keyword>
<keyword evidence="4 6" id="KW-0472">Membrane</keyword>
<comment type="caution">
    <text evidence="7">The sequence shown here is derived from an EMBL/GenBank/DDBJ whole genome shotgun (WGS) entry which is preliminary data.</text>
</comment>
<dbReference type="Proteomes" id="UP000238823">
    <property type="component" value="Unassembled WGS sequence"/>
</dbReference>
<feature type="transmembrane region" description="Helical" evidence="6">
    <location>
        <begin position="157"/>
        <end position="177"/>
    </location>
</feature>
<sequence length="219" mass="23477">MSAASAPAKPRLRGVSHQIAFFVFVAASAWLLGAVEGGAAQRAVIVYGLSLALLYGVSATYHRRTWTPLGLRRMQRLDHSVIFVLIAGSYTPLFMLFDRHAFMLDPLLLVWALAALGIGKSVVWAHGPTWITAALAIAIGWSGLTYAAALIPATGAAAFVLFIATGVAYSTGGVVYARRRPDPIPAVFGYHEVFHVFVILGSTVHFVHTLVLLHRTGAL</sequence>
<feature type="transmembrane region" description="Helical" evidence="6">
    <location>
        <begin position="103"/>
        <end position="123"/>
    </location>
</feature>
<organism evidence="7 8">
    <name type="scientific">Enhygromyxa salina</name>
    <dbReference type="NCBI Taxonomy" id="215803"/>
    <lineage>
        <taxon>Bacteria</taxon>
        <taxon>Pseudomonadati</taxon>
        <taxon>Myxococcota</taxon>
        <taxon>Polyangia</taxon>
        <taxon>Nannocystales</taxon>
        <taxon>Nannocystaceae</taxon>
        <taxon>Enhygromyxa</taxon>
    </lineage>
</organism>
<evidence type="ECO:0000313" key="7">
    <source>
        <dbReference type="EMBL" id="PRP91689.1"/>
    </source>
</evidence>
<dbReference type="PANTHER" id="PTHR20855:SF3">
    <property type="entry name" value="LD03007P"/>
    <property type="match status" value="1"/>
</dbReference>
<dbReference type="RefSeq" id="WP_106094942.1">
    <property type="nucleotide sequence ID" value="NZ_PVNL01000171.1"/>
</dbReference>
<reference evidence="7 8" key="1">
    <citation type="submission" date="2018-03" db="EMBL/GenBank/DDBJ databases">
        <title>Draft Genome Sequences of the Obligatory Marine Myxobacteria Enhygromyxa salina SWB007.</title>
        <authorList>
            <person name="Poehlein A."/>
            <person name="Moghaddam J.A."/>
            <person name="Harms H."/>
            <person name="Alanjari M."/>
            <person name="Koenig G.M."/>
            <person name="Daniel R."/>
            <person name="Schaeberle T.F."/>
        </authorList>
    </citation>
    <scope>NUCLEOTIDE SEQUENCE [LARGE SCALE GENOMIC DNA]</scope>
    <source>
        <strain evidence="7 8">SWB007</strain>
    </source>
</reference>
<feature type="transmembrane region" description="Helical" evidence="6">
    <location>
        <begin position="12"/>
        <end position="33"/>
    </location>
</feature>
<feature type="binding site" evidence="5">
    <location>
        <position position="191"/>
    </location>
    <ligand>
        <name>Zn(2+)</name>
        <dbReference type="ChEBI" id="CHEBI:29105"/>
    </ligand>
</feature>
<dbReference type="PANTHER" id="PTHR20855">
    <property type="entry name" value="ADIPOR/PROGESTIN RECEPTOR-RELATED"/>
    <property type="match status" value="1"/>
</dbReference>